<keyword evidence="6" id="KW-1185">Reference proteome</keyword>
<reference evidence="5 6" key="1">
    <citation type="submission" date="2024-09" db="EMBL/GenBank/DDBJ databases">
        <authorList>
            <person name="Sun Q."/>
            <person name="Mori K."/>
        </authorList>
    </citation>
    <scope>NUCLEOTIDE SEQUENCE [LARGE SCALE GENOMIC DNA]</scope>
    <source>
        <strain evidence="5 6">CCM 7904</strain>
    </source>
</reference>
<proteinExistence type="inferred from homology"/>
<sequence length="231" mass="25549">MRQTLDYLRETASQTAGPYVHIGLAPGAAGFDIYREELGRDIAGPNARGQRIRVEGVVIDGMGSPVKDVLLEVWQANANGIYPHPEGGGTVEEGFRGWGRVITDFETGEWSFETVKPGAVAGRHPTASGVARRVRETHPDWMGRADEAAARMAPHLSFWLVARGINIGLNTRMYFPDEAEANAKDPVLNLIEWESRRATLIAKRTDNDGGLPVYRFEIRLQGDDETVFFDI</sequence>
<protein>
    <submittedName>
        <fullName evidence="5">Protocatechuate 3,4-dioxygenase subunit alpha</fullName>
    </submittedName>
</protein>
<evidence type="ECO:0000256" key="2">
    <source>
        <dbReference type="ARBA" id="ARBA00022964"/>
    </source>
</evidence>
<gene>
    <name evidence="5" type="ORF">ACFFIZ_17310</name>
</gene>
<dbReference type="SUPFAM" id="SSF49482">
    <property type="entry name" value="Aromatic compound dioxygenase"/>
    <property type="match status" value="1"/>
</dbReference>
<dbReference type="RefSeq" id="WP_265508604.1">
    <property type="nucleotide sequence ID" value="NZ_JAOTBE010000091.1"/>
</dbReference>
<keyword evidence="3" id="KW-0560">Oxidoreductase</keyword>
<evidence type="ECO:0000259" key="4">
    <source>
        <dbReference type="PROSITE" id="PS00083"/>
    </source>
</evidence>
<comment type="similarity">
    <text evidence="1">Belongs to the intradiol ring-cleavage dioxygenase family.</text>
</comment>
<evidence type="ECO:0000256" key="1">
    <source>
        <dbReference type="ARBA" id="ARBA00007825"/>
    </source>
</evidence>
<feature type="domain" description="Intradiol ring-cleavage dioxygenases" evidence="4">
    <location>
        <begin position="54"/>
        <end position="82"/>
    </location>
</feature>
<dbReference type="Pfam" id="PF00775">
    <property type="entry name" value="Dioxygenase_C"/>
    <property type="match status" value="1"/>
</dbReference>
<dbReference type="Proteomes" id="UP001589795">
    <property type="component" value="Unassembled WGS sequence"/>
</dbReference>
<dbReference type="Gene3D" id="2.60.130.10">
    <property type="entry name" value="Aromatic compound dioxygenase"/>
    <property type="match status" value="1"/>
</dbReference>
<dbReference type="PROSITE" id="PS00083">
    <property type="entry name" value="INTRADIOL_DIOXYGENAS"/>
    <property type="match status" value="1"/>
</dbReference>
<name>A0ABV6CMQ7_9RHOB</name>
<keyword evidence="2" id="KW-0223">Dioxygenase</keyword>
<dbReference type="InterPro" id="IPR012786">
    <property type="entry name" value="Protocat_dOase_a"/>
</dbReference>
<comment type="caution">
    <text evidence="5">The sequence shown here is derived from an EMBL/GenBank/DDBJ whole genome shotgun (WGS) entry which is preliminary data.</text>
</comment>
<accession>A0ABV6CMQ7</accession>
<dbReference type="InterPro" id="IPR000627">
    <property type="entry name" value="Intradiol_dOase_C"/>
</dbReference>
<evidence type="ECO:0000313" key="6">
    <source>
        <dbReference type="Proteomes" id="UP001589795"/>
    </source>
</evidence>
<evidence type="ECO:0000256" key="3">
    <source>
        <dbReference type="ARBA" id="ARBA00023002"/>
    </source>
</evidence>
<dbReference type="CDD" id="cd03463">
    <property type="entry name" value="3_4-PCD_alpha"/>
    <property type="match status" value="1"/>
</dbReference>
<dbReference type="EMBL" id="JBHLWQ010000160">
    <property type="protein sequence ID" value="MFC0202018.1"/>
    <property type="molecule type" value="Genomic_DNA"/>
</dbReference>
<dbReference type="InterPro" id="IPR050770">
    <property type="entry name" value="Intradiol_RC_Dioxygenase"/>
</dbReference>
<evidence type="ECO:0000313" key="5">
    <source>
        <dbReference type="EMBL" id="MFC0202018.1"/>
    </source>
</evidence>
<dbReference type="PANTHER" id="PTHR33711:SF9">
    <property type="entry name" value="PROTOCATECHUATE 3,4-DIOXYGENASE ALPHA CHAIN"/>
    <property type="match status" value="1"/>
</dbReference>
<dbReference type="InterPro" id="IPR015889">
    <property type="entry name" value="Intradiol_dOase_core"/>
</dbReference>
<organism evidence="5 6">
    <name type="scientific">Paracoccus rhizosphaerae</name>
    <dbReference type="NCBI Taxonomy" id="1133347"/>
    <lineage>
        <taxon>Bacteria</taxon>
        <taxon>Pseudomonadati</taxon>
        <taxon>Pseudomonadota</taxon>
        <taxon>Alphaproteobacteria</taxon>
        <taxon>Rhodobacterales</taxon>
        <taxon>Paracoccaceae</taxon>
        <taxon>Paracoccus</taxon>
    </lineage>
</organism>
<dbReference type="PANTHER" id="PTHR33711">
    <property type="entry name" value="DIOXYGENASE, PUTATIVE (AFU_ORTHOLOGUE AFUA_2G02910)-RELATED"/>
    <property type="match status" value="1"/>
</dbReference>